<evidence type="ECO:0000256" key="2">
    <source>
        <dbReference type="ARBA" id="ARBA00012224"/>
    </source>
</evidence>
<keyword evidence="4 7" id="KW-0456">Lyase</keyword>
<evidence type="ECO:0000259" key="6">
    <source>
        <dbReference type="Pfam" id="PF00155"/>
    </source>
</evidence>
<dbReference type="Pfam" id="PF00155">
    <property type="entry name" value="Aminotran_1_2"/>
    <property type="match status" value="1"/>
</dbReference>
<feature type="domain" description="Aminotransferase class I/classII large" evidence="6">
    <location>
        <begin position="29"/>
        <end position="332"/>
    </location>
</feature>
<proteinExistence type="inferred from homology"/>
<comment type="similarity">
    <text evidence="5">Belongs to the class-II pyridoxal-phosphate-dependent aminotransferase family. MalY/PatB cystathionine beta-lyase subfamily.</text>
</comment>
<evidence type="ECO:0000256" key="5">
    <source>
        <dbReference type="ARBA" id="ARBA00037974"/>
    </source>
</evidence>
<reference evidence="7 8" key="1">
    <citation type="submission" date="2018-04" db="EMBL/GenBank/DDBJ databases">
        <title>Genome of Nocardioides gansuensis WSJ-1.</title>
        <authorList>
            <person name="Wu S."/>
            <person name="Wang G."/>
        </authorList>
    </citation>
    <scope>NUCLEOTIDE SEQUENCE [LARGE SCALE GENOMIC DNA]</scope>
    <source>
        <strain evidence="7 8">WSJ-1</strain>
    </source>
</reference>
<evidence type="ECO:0000256" key="4">
    <source>
        <dbReference type="ARBA" id="ARBA00023239"/>
    </source>
</evidence>
<dbReference type="InterPro" id="IPR015421">
    <property type="entry name" value="PyrdxlP-dep_Trfase_major"/>
</dbReference>
<evidence type="ECO:0000256" key="1">
    <source>
        <dbReference type="ARBA" id="ARBA00001933"/>
    </source>
</evidence>
<dbReference type="Proteomes" id="UP000246018">
    <property type="component" value="Unassembled WGS sequence"/>
</dbReference>
<evidence type="ECO:0000313" key="8">
    <source>
        <dbReference type="Proteomes" id="UP000246018"/>
    </source>
</evidence>
<organism evidence="7 8">
    <name type="scientific">Nocardioides gansuensis</name>
    <dbReference type="NCBI Taxonomy" id="2138300"/>
    <lineage>
        <taxon>Bacteria</taxon>
        <taxon>Bacillati</taxon>
        <taxon>Actinomycetota</taxon>
        <taxon>Actinomycetes</taxon>
        <taxon>Propionibacteriales</taxon>
        <taxon>Nocardioidaceae</taxon>
        <taxon>Nocardioides</taxon>
    </lineage>
</organism>
<dbReference type="OrthoDB" id="3224382at2"/>
<dbReference type="Gene3D" id="3.90.1150.10">
    <property type="entry name" value="Aspartate Aminotransferase, domain 1"/>
    <property type="match status" value="1"/>
</dbReference>
<name>A0A2T8F826_9ACTN</name>
<keyword evidence="3" id="KW-0663">Pyridoxal phosphate</keyword>
<dbReference type="InterPro" id="IPR051798">
    <property type="entry name" value="Class-II_PLP-Dep_Aminotrans"/>
</dbReference>
<sequence>MDAEPCPEVVVAVTDAVRRGDTGYSWGPPFAEAFAAFAQRRWGWAVDPRTAFQVADVMIGVESLVHARVPADRAVVVSPPCYDAFYGFVESTGRRLVEAPLGDDLRLDEAALEGAFRDAGAGSAYLLCNPQNPTGTVHTPDELRMVARLADAHGVLVISDEIHAPLVQRGVTFTPYLALPEAARGVALVSASKAWNLAGLRAALAIPGAAMRLGLHEVVTHGAQHVATIAQTAAYAEGEGWLEQLLDEVADRRALLGELLASHLPGVVLAPSEATYLAWLDCSALGLDDPAATFLERGVAVAPGPRYDRRATQWVRFNFGTSREVIAAAVRRMAG</sequence>
<accession>A0A2T8F826</accession>
<dbReference type="SUPFAM" id="SSF53383">
    <property type="entry name" value="PLP-dependent transferases"/>
    <property type="match status" value="1"/>
</dbReference>
<evidence type="ECO:0000256" key="3">
    <source>
        <dbReference type="ARBA" id="ARBA00022898"/>
    </source>
</evidence>
<dbReference type="EC" id="4.4.1.13" evidence="2"/>
<dbReference type="CDD" id="cd00609">
    <property type="entry name" value="AAT_like"/>
    <property type="match status" value="1"/>
</dbReference>
<dbReference type="EMBL" id="QDGZ01000007">
    <property type="protein sequence ID" value="PVG81817.1"/>
    <property type="molecule type" value="Genomic_DNA"/>
</dbReference>
<dbReference type="InterPro" id="IPR015422">
    <property type="entry name" value="PyrdxlP-dep_Trfase_small"/>
</dbReference>
<dbReference type="InterPro" id="IPR015424">
    <property type="entry name" value="PyrdxlP-dep_Trfase"/>
</dbReference>
<evidence type="ECO:0000313" key="7">
    <source>
        <dbReference type="EMBL" id="PVG81817.1"/>
    </source>
</evidence>
<keyword evidence="8" id="KW-1185">Reference proteome</keyword>
<dbReference type="PANTHER" id="PTHR43525">
    <property type="entry name" value="PROTEIN MALY"/>
    <property type="match status" value="1"/>
</dbReference>
<dbReference type="AlphaFoldDB" id="A0A2T8F826"/>
<dbReference type="GO" id="GO:0047804">
    <property type="term" value="F:cysteine-S-conjugate beta-lyase activity"/>
    <property type="evidence" value="ECO:0007669"/>
    <property type="project" value="UniProtKB-EC"/>
</dbReference>
<protein>
    <recommendedName>
        <fullName evidence="2">cysteine-S-conjugate beta-lyase</fullName>
        <ecNumber evidence="2">4.4.1.13</ecNumber>
    </recommendedName>
</protein>
<dbReference type="InterPro" id="IPR004839">
    <property type="entry name" value="Aminotransferase_I/II_large"/>
</dbReference>
<dbReference type="GO" id="GO:0030170">
    <property type="term" value="F:pyridoxal phosphate binding"/>
    <property type="evidence" value="ECO:0007669"/>
    <property type="project" value="InterPro"/>
</dbReference>
<dbReference type="Gene3D" id="3.40.640.10">
    <property type="entry name" value="Type I PLP-dependent aspartate aminotransferase-like (Major domain)"/>
    <property type="match status" value="1"/>
</dbReference>
<gene>
    <name evidence="7" type="ORF">DDE18_17100</name>
</gene>
<dbReference type="PANTHER" id="PTHR43525:SF2">
    <property type="entry name" value="CYSTATHIONINE BETA-LYASE-RELATED"/>
    <property type="match status" value="1"/>
</dbReference>
<comment type="cofactor">
    <cofactor evidence="1">
        <name>pyridoxal 5'-phosphate</name>
        <dbReference type="ChEBI" id="CHEBI:597326"/>
    </cofactor>
</comment>
<comment type="caution">
    <text evidence="7">The sequence shown here is derived from an EMBL/GenBank/DDBJ whole genome shotgun (WGS) entry which is preliminary data.</text>
</comment>